<accession>A0A6J4UHN5</accession>
<evidence type="ECO:0000313" key="1">
    <source>
        <dbReference type="EMBL" id="CAA9547589.1"/>
    </source>
</evidence>
<sequence length="62" mass="6609">MADGWVGDGATWPLMVAGPSVQIPRLVRQQCLSEETIDLDCLSAVGAPTRRATNAGRWAGVR</sequence>
<organism evidence="1">
    <name type="scientific">uncultured Thermomicrobiales bacterium</name>
    <dbReference type="NCBI Taxonomy" id="1645740"/>
    <lineage>
        <taxon>Bacteria</taxon>
        <taxon>Pseudomonadati</taxon>
        <taxon>Thermomicrobiota</taxon>
        <taxon>Thermomicrobia</taxon>
        <taxon>Thermomicrobiales</taxon>
        <taxon>environmental samples</taxon>
    </lineage>
</organism>
<gene>
    <name evidence="1" type="ORF">AVDCRST_MAG70-651</name>
</gene>
<dbReference type="AlphaFoldDB" id="A0A6J4UHN5"/>
<proteinExistence type="predicted"/>
<protein>
    <submittedName>
        <fullName evidence="1">Uncharacterized protein</fullName>
    </submittedName>
</protein>
<dbReference type="EMBL" id="CADCWH010000100">
    <property type="protein sequence ID" value="CAA9547589.1"/>
    <property type="molecule type" value="Genomic_DNA"/>
</dbReference>
<name>A0A6J4UHN5_9BACT</name>
<reference evidence="1" key="1">
    <citation type="submission" date="2020-02" db="EMBL/GenBank/DDBJ databases">
        <authorList>
            <person name="Meier V. D."/>
        </authorList>
    </citation>
    <scope>NUCLEOTIDE SEQUENCE</scope>
    <source>
        <strain evidence="1">AVDCRST_MAG70</strain>
    </source>
</reference>